<dbReference type="Gene3D" id="3.40.50.2300">
    <property type="match status" value="1"/>
</dbReference>
<sequence length="141" mass="14825">MPPNRSRSVLLVEDEGLVALAAEEALQDEGFRVCGTAATEAAALRLAAEHAPDFAVVDLDLGQGGSGLKVGRALAAGGVQVLYATGHGPAWRQEMEDTGARACLSKPYAPGDVPQALEALARLRLGDAPRRLPREMHLFVD</sequence>
<feature type="domain" description="Response regulatory" evidence="3">
    <location>
        <begin position="8"/>
        <end position="121"/>
    </location>
</feature>
<protein>
    <submittedName>
        <fullName evidence="4">Response regulator</fullName>
    </submittedName>
</protein>
<dbReference type="Pfam" id="PF00072">
    <property type="entry name" value="Response_reg"/>
    <property type="match status" value="1"/>
</dbReference>
<comment type="caution">
    <text evidence="4">The sequence shown here is derived from an EMBL/GenBank/DDBJ whole genome shotgun (WGS) entry which is preliminary data.</text>
</comment>
<proteinExistence type="predicted"/>
<accession>A0ABX1F4Y3</accession>
<evidence type="ECO:0000313" key="4">
    <source>
        <dbReference type="EMBL" id="NKE47412.1"/>
    </source>
</evidence>
<dbReference type="InterPro" id="IPR050595">
    <property type="entry name" value="Bact_response_regulator"/>
</dbReference>
<dbReference type="EMBL" id="JAAVTX010000006">
    <property type="protein sequence ID" value="NKE47412.1"/>
    <property type="molecule type" value="Genomic_DNA"/>
</dbReference>
<keyword evidence="5" id="KW-1185">Reference proteome</keyword>
<dbReference type="InterPro" id="IPR001789">
    <property type="entry name" value="Sig_transdc_resp-reg_receiver"/>
</dbReference>
<dbReference type="RefSeq" id="WP_168052712.1">
    <property type="nucleotide sequence ID" value="NZ_JAATJR010000006.1"/>
</dbReference>
<dbReference type="PANTHER" id="PTHR44591">
    <property type="entry name" value="STRESS RESPONSE REGULATOR PROTEIN 1"/>
    <property type="match status" value="1"/>
</dbReference>
<reference evidence="4 5" key="1">
    <citation type="submission" date="2020-03" db="EMBL/GenBank/DDBJ databases">
        <title>Roseomonas selenitidurans sp. nov. isolated from soil.</title>
        <authorList>
            <person name="Liu H."/>
        </authorList>
    </citation>
    <scope>NUCLEOTIDE SEQUENCE [LARGE SCALE GENOMIC DNA]</scope>
    <source>
        <strain evidence="4 5">JCM 15073</strain>
    </source>
</reference>
<keyword evidence="1 2" id="KW-0597">Phosphoprotein</keyword>
<dbReference type="SMART" id="SM00448">
    <property type="entry name" value="REC"/>
    <property type="match status" value="1"/>
</dbReference>
<dbReference type="InterPro" id="IPR011006">
    <property type="entry name" value="CheY-like_superfamily"/>
</dbReference>
<dbReference type="SUPFAM" id="SSF52172">
    <property type="entry name" value="CheY-like"/>
    <property type="match status" value="1"/>
</dbReference>
<organism evidence="4 5">
    <name type="scientific">Falsiroseomonas frigidaquae</name>
    <dbReference type="NCBI Taxonomy" id="487318"/>
    <lineage>
        <taxon>Bacteria</taxon>
        <taxon>Pseudomonadati</taxon>
        <taxon>Pseudomonadota</taxon>
        <taxon>Alphaproteobacteria</taxon>
        <taxon>Acetobacterales</taxon>
        <taxon>Roseomonadaceae</taxon>
        <taxon>Falsiroseomonas</taxon>
    </lineage>
</organism>
<dbReference type="Proteomes" id="UP000765160">
    <property type="component" value="Unassembled WGS sequence"/>
</dbReference>
<evidence type="ECO:0000256" key="1">
    <source>
        <dbReference type="ARBA" id="ARBA00022553"/>
    </source>
</evidence>
<evidence type="ECO:0000256" key="2">
    <source>
        <dbReference type="PROSITE-ProRule" id="PRU00169"/>
    </source>
</evidence>
<evidence type="ECO:0000259" key="3">
    <source>
        <dbReference type="PROSITE" id="PS50110"/>
    </source>
</evidence>
<evidence type="ECO:0000313" key="5">
    <source>
        <dbReference type="Proteomes" id="UP000765160"/>
    </source>
</evidence>
<dbReference type="PROSITE" id="PS50110">
    <property type="entry name" value="RESPONSE_REGULATORY"/>
    <property type="match status" value="1"/>
</dbReference>
<gene>
    <name evidence="4" type="ORF">HB662_21725</name>
</gene>
<feature type="modified residue" description="4-aspartylphosphate" evidence="2">
    <location>
        <position position="58"/>
    </location>
</feature>
<name>A0ABX1F4Y3_9PROT</name>
<dbReference type="PANTHER" id="PTHR44591:SF3">
    <property type="entry name" value="RESPONSE REGULATORY DOMAIN-CONTAINING PROTEIN"/>
    <property type="match status" value="1"/>
</dbReference>